<evidence type="ECO:0000313" key="8">
    <source>
        <dbReference type="Proteomes" id="UP000185657"/>
    </source>
</evidence>
<keyword evidence="3" id="KW-0012">Acyltransferase</keyword>
<dbReference type="EMBL" id="CP017476">
    <property type="protein sequence ID" value="AOW15912.1"/>
    <property type="molecule type" value="Genomic_DNA"/>
</dbReference>
<name>A0A167GKL3_9BURK</name>
<dbReference type="InterPro" id="IPR002539">
    <property type="entry name" value="MaoC-like_dom"/>
</dbReference>
<evidence type="ECO:0000313" key="6">
    <source>
        <dbReference type="EMBL" id="AOW15912.1"/>
    </source>
</evidence>
<evidence type="ECO:0000256" key="3">
    <source>
        <dbReference type="ARBA" id="ARBA00023315"/>
    </source>
</evidence>
<dbReference type="PANTHER" id="PTHR43356:SF2">
    <property type="entry name" value="PHOSPHATE ACETYLTRANSFERASE"/>
    <property type="match status" value="1"/>
</dbReference>
<dbReference type="Proteomes" id="UP000185657">
    <property type="component" value="Unassembled WGS sequence"/>
</dbReference>
<protein>
    <submittedName>
        <fullName evidence="6">Enoyl-CoA hydratase</fullName>
    </submittedName>
</protein>
<evidence type="ECO:0000256" key="1">
    <source>
        <dbReference type="ARBA" id="ARBA00022679"/>
    </source>
</evidence>
<evidence type="ECO:0000259" key="4">
    <source>
        <dbReference type="Pfam" id="PF01515"/>
    </source>
</evidence>
<dbReference type="SUPFAM" id="SSF53659">
    <property type="entry name" value="Isocitrate/Isopropylmalate dehydrogenase-like"/>
    <property type="match status" value="1"/>
</dbReference>
<dbReference type="NCBIfam" id="NF008852">
    <property type="entry name" value="PRK11890.1"/>
    <property type="match status" value="1"/>
</dbReference>
<dbReference type="EMBL" id="LVWD01000042">
    <property type="protein sequence ID" value="OAD39581.1"/>
    <property type="molecule type" value="Genomic_DNA"/>
</dbReference>
<dbReference type="OrthoDB" id="9774179at2"/>
<proteinExistence type="predicted"/>
<evidence type="ECO:0000256" key="2">
    <source>
        <dbReference type="ARBA" id="ARBA00023239"/>
    </source>
</evidence>
<dbReference type="InterPro" id="IPR002505">
    <property type="entry name" value="PTA_PTB"/>
</dbReference>
<dbReference type="NCBIfam" id="NF006045">
    <property type="entry name" value="PRK08190.1"/>
    <property type="match status" value="1"/>
</dbReference>
<keyword evidence="2" id="KW-0456">Lyase</keyword>
<dbReference type="Gene3D" id="3.40.718.10">
    <property type="entry name" value="Isopropylmalate Dehydrogenase"/>
    <property type="match status" value="1"/>
</dbReference>
<dbReference type="SUPFAM" id="SSF54637">
    <property type="entry name" value="Thioesterase/thiol ester dehydrase-isomerase"/>
    <property type="match status" value="1"/>
</dbReference>
<dbReference type="CDD" id="cd03449">
    <property type="entry name" value="R_hydratase"/>
    <property type="match status" value="1"/>
</dbReference>
<dbReference type="Gene3D" id="3.10.129.10">
    <property type="entry name" value="Hotdog Thioesterase"/>
    <property type="match status" value="1"/>
</dbReference>
<reference evidence="7 8" key="1">
    <citation type="submission" date="2016-02" db="EMBL/GenBank/DDBJ databases">
        <title>Draft genome sequence of Hydrogenophaga sp. LPB0072.</title>
        <authorList>
            <person name="Shin S.-K."/>
            <person name="Yi H."/>
        </authorList>
    </citation>
    <scope>NUCLEOTIDE SEQUENCE [LARGE SCALE GENOMIC DNA]</scope>
    <source>
        <strain evidence="7 8">LPB0072</strain>
    </source>
</reference>
<organism evidence="6 9">
    <name type="scientific">Hydrogenophaga crassostreae</name>
    <dbReference type="NCBI Taxonomy" id="1763535"/>
    <lineage>
        <taxon>Bacteria</taxon>
        <taxon>Pseudomonadati</taxon>
        <taxon>Pseudomonadota</taxon>
        <taxon>Betaproteobacteria</taxon>
        <taxon>Burkholderiales</taxon>
        <taxon>Comamonadaceae</taxon>
        <taxon>Hydrogenophaga</taxon>
    </lineage>
</organism>
<evidence type="ECO:0000313" key="9">
    <source>
        <dbReference type="Proteomes" id="UP000185680"/>
    </source>
</evidence>
<feature type="domain" description="Phosphate acetyl/butaryl transferase" evidence="4">
    <location>
        <begin position="242"/>
        <end position="456"/>
    </location>
</feature>
<feature type="domain" description="MaoC-like" evidence="5">
    <location>
        <begin position="23"/>
        <end position="112"/>
    </location>
</feature>
<dbReference type="Pfam" id="PF01575">
    <property type="entry name" value="MaoC_dehydratas"/>
    <property type="match status" value="1"/>
</dbReference>
<gene>
    <name evidence="6" type="ORF">LPB072_21835</name>
    <name evidence="7" type="ORF">LPB72_21220</name>
</gene>
<dbReference type="STRING" id="1763535.LPB072_21835"/>
<dbReference type="Proteomes" id="UP000185680">
    <property type="component" value="Chromosome"/>
</dbReference>
<keyword evidence="1" id="KW-0808">Transferase</keyword>
<dbReference type="PANTHER" id="PTHR43356">
    <property type="entry name" value="PHOSPHATE ACETYLTRANSFERASE"/>
    <property type="match status" value="1"/>
</dbReference>
<dbReference type="GO" id="GO:0016836">
    <property type="term" value="F:hydro-lyase activity"/>
    <property type="evidence" value="ECO:0007669"/>
    <property type="project" value="UniProtKB-ARBA"/>
</dbReference>
<dbReference type="GO" id="GO:0016746">
    <property type="term" value="F:acyltransferase activity"/>
    <property type="evidence" value="ECO:0007669"/>
    <property type="project" value="UniProtKB-KW"/>
</dbReference>
<dbReference type="AlphaFoldDB" id="A0A167GKL3"/>
<reference evidence="6 9" key="2">
    <citation type="submission" date="2016-10" db="EMBL/GenBank/DDBJ databases">
        <title>Hydorgenophaga sp. LPB0072 isolated from gastropod.</title>
        <authorList>
            <person name="Kim E."/>
            <person name="Yi H."/>
        </authorList>
    </citation>
    <scope>NUCLEOTIDE SEQUENCE [LARGE SCALE GENOMIC DNA]</scope>
    <source>
        <strain evidence="6 9">LPB0072</strain>
    </source>
</reference>
<accession>A0A167GKL3</accession>
<keyword evidence="8" id="KW-1185">Reference proteome</keyword>
<evidence type="ECO:0000259" key="5">
    <source>
        <dbReference type="Pfam" id="PF01575"/>
    </source>
</evidence>
<sequence length="466" mass="49306">MPEEKLWIENHPFAELRVGASASIQRTLTKADIVLFAKVSGDVNPAHVDAAYAKTTRFGEIIAHGMLGGALISMVLGTEFPGPGTIYVSQNLRFLRPVHPGDTLTVSVTVASLDTEHHRAVLDTRCVDQNGEVVIDGQAEVVPPKEKLRIHRTELPDVLLADKNLRYGQLLAAAQQYKPMRMAVVHPCSRDALEGAVQAAQLGLIEAVLVGPAEKIRALAAEHQLDIGALPMVDVPHSHAAAQKAVAMAQSGEVHALMKGSLHTDELMSEVVAPANGLRTARRISHIFVLDVPRYGKPLLVTDAAINIEPDFEAKADIVRNAIDLAHALGIARPKVAILSAVETVNPKMRSSMDAAALCKMVDRGQIVGGVLDGPLAFDNAISAFAAGIKGIHSEVAGDADILVVPNLEAGNMLAKQLEYLADAQAAGVVLGAKVPIVLTSRADSAHSRVASCAVALLAHHHATKA</sequence>
<dbReference type="FunFam" id="3.10.129.10:FF:000042">
    <property type="entry name" value="MaoC domain protein dehydratase"/>
    <property type="match status" value="1"/>
</dbReference>
<dbReference type="Pfam" id="PF01515">
    <property type="entry name" value="PTA_PTB"/>
    <property type="match status" value="1"/>
</dbReference>
<dbReference type="InterPro" id="IPR029069">
    <property type="entry name" value="HotDog_dom_sf"/>
</dbReference>
<evidence type="ECO:0000313" key="7">
    <source>
        <dbReference type="EMBL" id="OAD39581.1"/>
    </source>
</evidence>
<dbReference type="InterPro" id="IPR050500">
    <property type="entry name" value="Phos_Acetyltrans/Butyryltrans"/>
</dbReference>
<dbReference type="KEGG" id="hyl:LPB072_21835"/>